<keyword evidence="5" id="KW-1185">Reference proteome</keyword>
<dbReference type="GO" id="GO:0003676">
    <property type="term" value="F:nucleic acid binding"/>
    <property type="evidence" value="ECO:0007669"/>
    <property type="project" value="InterPro"/>
</dbReference>
<sequence>MAGKGKSKGKKAGPSSSDRVIKTRSMDAVLGIQELEVEEAEEPMEQCHHSMEQYVEKVFSPEESKELIIRQSEIPQDFSDWLTNDPGKEGTKRKVKIEFADIEDEVNFWQQSVVCYVIGVNPPISILEGFVRRIWKDEVVKVGLLAKGIFIIRFQSLEQRDKVMQQGYVFFDRKPMVMKPWNPIDDFTKEEVTNVPTWVQLKGLDIKYWGEASLFKIAGQLGVPLQVDIVTKNRDRLQYPRILIQVSLAQDFPEKINFIDECYHEVDLDVKYEWLLLVCYNCSGIGHSTSDCRKKEEKKEAGKQMWVPKKPVMNVEKQLDDEGFQKVSKGKKVVSMKEAKGAMTKNMFESLHDDADVAVGTEMDCGLTDQEFGHKTGGEGDPSSSNG</sequence>
<evidence type="ECO:0000256" key="1">
    <source>
        <dbReference type="PROSITE-ProRule" id="PRU00047"/>
    </source>
</evidence>
<dbReference type="PANTHER" id="PTHR31286">
    <property type="entry name" value="GLYCINE-RICH CELL WALL STRUCTURAL PROTEIN 1.8-LIKE"/>
    <property type="match status" value="1"/>
</dbReference>
<accession>A0A803PSW3</accession>
<evidence type="ECO:0000313" key="5">
    <source>
        <dbReference type="Proteomes" id="UP000596661"/>
    </source>
</evidence>
<reference evidence="4" key="2">
    <citation type="submission" date="2021-03" db="UniProtKB">
        <authorList>
            <consortium name="EnsemblPlants"/>
        </authorList>
    </citation>
    <scope>IDENTIFICATION</scope>
</reference>
<dbReference type="InterPro" id="IPR001878">
    <property type="entry name" value="Znf_CCHC"/>
</dbReference>
<feature type="domain" description="CCHC-type" evidence="3">
    <location>
        <begin position="279"/>
        <end position="294"/>
    </location>
</feature>
<dbReference type="InterPro" id="IPR036875">
    <property type="entry name" value="Znf_CCHC_sf"/>
</dbReference>
<protein>
    <recommendedName>
        <fullName evidence="3">CCHC-type domain-containing protein</fullName>
    </recommendedName>
</protein>
<dbReference type="EnsemblPlants" id="evm.model.06.1046">
    <property type="protein sequence ID" value="cds.evm.model.06.1046"/>
    <property type="gene ID" value="evm.TU.06.1046"/>
</dbReference>
<keyword evidence="1" id="KW-0862">Zinc</keyword>
<evidence type="ECO:0000256" key="2">
    <source>
        <dbReference type="SAM" id="MobiDB-lite"/>
    </source>
</evidence>
<feature type="compositionally biased region" description="Basic residues" evidence="2">
    <location>
        <begin position="1"/>
        <end position="11"/>
    </location>
</feature>
<dbReference type="AlphaFoldDB" id="A0A803PSW3"/>
<dbReference type="EMBL" id="UZAU01000588">
    <property type="status" value="NOT_ANNOTATED_CDS"/>
    <property type="molecule type" value="Genomic_DNA"/>
</dbReference>
<name>A0A803PSW3_CANSA</name>
<evidence type="ECO:0000313" key="4">
    <source>
        <dbReference type="EnsemblPlants" id="cds.evm.model.06.1046"/>
    </source>
</evidence>
<dbReference type="InterPro" id="IPR025558">
    <property type="entry name" value="DUF4283"/>
</dbReference>
<keyword evidence="1" id="KW-0863">Zinc-finger</keyword>
<feature type="region of interest" description="Disordered" evidence="2">
    <location>
        <begin position="1"/>
        <end position="23"/>
    </location>
</feature>
<dbReference type="Gramene" id="evm.model.06.1046">
    <property type="protein sequence ID" value="cds.evm.model.06.1046"/>
    <property type="gene ID" value="evm.TU.06.1046"/>
</dbReference>
<dbReference type="PANTHER" id="PTHR31286:SF165">
    <property type="entry name" value="DUF4283 DOMAIN-CONTAINING PROTEIN"/>
    <property type="match status" value="1"/>
</dbReference>
<dbReference type="SUPFAM" id="SSF57756">
    <property type="entry name" value="Retrovirus zinc finger-like domains"/>
    <property type="match status" value="1"/>
</dbReference>
<feature type="region of interest" description="Disordered" evidence="2">
    <location>
        <begin position="368"/>
        <end position="387"/>
    </location>
</feature>
<reference evidence="4" key="1">
    <citation type="submission" date="2018-11" db="EMBL/GenBank/DDBJ databases">
        <authorList>
            <person name="Grassa J C."/>
        </authorList>
    </citation>
    <scope>NUCLEOTIDE SEQUENCE [LARGE SCALE GENOMIC DNA]</scope>
</reference>
<dbReference type="GO" id="GO:0008270">
    <property type="term" value="F:zinc ion binding"/>
    <property type="evidence" value="ECO:0007669"/>
    <property type="project" value="UniProtKB-KW"/>
</dbReference>
<keyword evidence="1" id="KW-0479">Metal-binding</keyword>
<dbReference type="Pfam" id="PF14111">
    <property type="entry name" value="DUF4283"/>
    <property type="match status" value="1"/>
</dbReference>
<dbReference type="InterPro" id="IPR040256">
    <property type="entry name" value="At4g02000-like"/>
</dbReference>
<dbReference type="Proteomes" id="UP000596661">
    <property type="component" value="Chromosome 6"/>
</dbReference>
<dbReference type="PROSITE" id="PS50158">
    <property type="entry name" value="ZF_CCHC"/>
    <property type="match status" value="1"/>
</dbReference>
<proteinExistence type="predicted"/>
<evidence type="ECO:0000259" key="3">
    <source>
        <dbReference type="PROSITE" id="PS50158"/>
    </source>
</evidence>
<organism evidence="4 5">
    <name type="scientific">Cannabis sativa</name>
    <name type="common">Hemp</name>
    <name type="synonym">Marijuana</name>
    <dbReference type="NCBI Taxonomy" id="3483"/>
    <lineage>
        <taxon>Eukaryota</taxon>
        <taxon>Viridiplantae</taxon>
        <taxon>Streptophyta</taxon>
        <taxon>Embryophyta</taxon>
        <taxon>Tracheophyta</taxon>
        <taxon>Spermatophyta</taxon>
        <taxon>Magnoliopsida</taxon>
        <taxon>eudicotyledons</taxon>
        <taxon>Gunneridae</taxon>
        <taxon>Pentapetalae</taxon>
        <taxon>rosids</taxon>
        <taxon>fabids</taxon>
        <taxon>Rosales</taxon>
        <taxon>Cannabaceae</taxon>
        <taxon>Cannabis</taxon>
    </lineage>
</organism>